<gene>
    <name evidence="2" type="ORF">BDV95DRAFT_611295</name>
</gene>
<evidence type="ECO:0000256" key="1">
    <source>
        <dbReference type="SAM" id="MobiDB-lite"/>
    </source>
</evidence>
<sequence>MSDLHDKSQVETSQPKPPDLQVLLNISQSDDADIEKDFDTLTAAVEALAKSLDRHIKSRRPFQHSIAVLSESCDLIRGVSKDTWKHHAGELFQGAIWSRLMGTIFSSPFYVFGIRAQHLAQEWGLPTIEPRAEVWRCLTVHSLQRTAGVAQNDRTSPLQPSNILKALLGHRHSLQHSVLHSGINHENLKDADADARDAIHQARMILIDVLDALARLFAAQGLFTKQIEDVVTSAQILALKVAAQLDPYTLFYRSIEESKKENENIIPKGQMALIARPGLRKWSISTNPYFGKFSDIVSPKIIQSSKLDNSSDETILSPPITAPSGLVPPKGLLEIKAVDDATGKTLDDAMLAIWQGVERAMSSLSRNFTISYDKNIAKDLGSYALVRGVPNLYWNTEDRKRMLVESAIWSILLETVFDTPFAIFGDAASATKIGWTTPHGPQWPFPTKDSEKARQQYTRKLLEHAFERKDLSGPIGRSHTAFRVSVINRIKACSTLLGPAASLHRRIDPKVSAIENLVHHACYLALQMALAAPRLRVECPRPGDPYVEPQGSHHPTMDKIQECAHIKEGQVSFIVRPGLSRYGNMSGTDLNKHTLLSKAESVHIIRSLVCISPRPEAPEEEIALPENSITQTIPPPTAALNDAAPSTRPRSGDLLEAELKLIDQFLQPNLDRVYQDMGHVKPPIRWLLINIPRDSTSRRPYVVEYDFEFLEDISESPIDVQPRGDAPDDAGADKGKNPGVGPKKKVSIFDVVGDDEEL</sequence>
<reference evidence="2 3" key="1">
    <citation type="submission" date="2020-01" db="EMBL/GenBank/DDBJ databases">
        <authorList>
            <consortium name="DOE Joint Genome Institute"/>
            <person name="Haridas S."/>
            <person name="Albert R."/>
            <person name="Binder M."/>
            <person name="Bloem J."/>
            <person name="Labutti K."/>
            <person name="Salamov A."/>
            <person name="Andreopoulos B."/>
            <person name="Baker S.E."/>
            <person name="Barry K."/>
            <person name="Bills G."/>
            <person name="Bluhm B.H."/>
            <person name="Cannon C."/>
            <person name="Castanera R."/>
            <person name="Culley D.E."/>
            <person name="Daum C."/>
            <person name="Ezra D."/>
            <person name="Gonzalez J.B."/>
            <person name="Henrissat B."/>
            <person name="Kuo A."/>
            <person name="Liang C."/>
            <person name="Lipzen A."/>
            <person name="Lutzoni F."/>
            <person name="Magnuson J."/>
            <person name="Mondo S."/>
            <person name="Nolan M."/>
            <person name="Ohm R."/>
            <person name="Pangilinan J."/>
            <person name="Park H.-J.H."/>
            <person name="Ramirez L."/>
            <person name="Alfaro M."/>
            <person name="Sun H."/>
            <person name="Tritt A."/>
            <person name="Yoshinaga Y."/>
            <person name="Zwiers L.-H.L."/>
            <person name="Turgeon B.G."/>
            <person name="Goodwin S.B."/>
            <person name="Spatafora J.W."/>
            <person name="Crous P.W."/>
            <person name="Grigoriev I.V."/>
        </authorList>
    </citation>
    <scope>NUCLEOTIDE SEQUENCE [LARGE SCALE GENOMIC DNA]</scope>
    <source>
        <strain evidence="2 3">CBS 611.86</strain>
    </source>
</reference>
<dbReference type="Proteomes" id="UP000481861">
    <property type="component" value="Unassembled WGS sequence"/>
</dbReference>
<evidence type="ECO:0000313" key="3">
    <source>
        <dbReference type="Proteomes" id="UP000481861"/>
    </source>
</evidence>
<organism evidence="2 3">
    <name type="scientific">Massariosphaeria phaeospora</name>
    <dbReference type="NCBI Taxonomy" id="100035"/>
    <lineage>
        <taxon>Eukaryota</taxon>
        <taxon>Fungi</taxon>
        <taxon>Dikarya</taxon>
        <taxon>Ascomycota</taxon>
        <taxon>Pezizomycotina</taxon>
        <taxon>Dothideomycetes</taxon>
        <taxon>Pleosporomycetidae</taxon>
        <taxon>Pleosporales</taxon>
        <taxon>Pleosporales incertae sedis</taxon>
        <taxon>Massariosphaeria</taxon>
    </lineage>
</organism>
<name>A0A7C8I4M1_9PLEO</name>
<feature type="region of interest" description="Disordered" evidence="1">
    <location>
        <begin position="714"/>
        <end position="746"/>
    </location>
</feature>
<dbReference type="AlphaFoldDB" id="A0A7C8I4M1"/>
<dbReference type="OrthoDB" id="3545916at2759"/>
<dbReference type="EMBL" id="JAADJZ010000025">
    <property type="protein sequence ID" value="KAF2867013.1"/>
    <property type="molecule type" value="Genomic_DNA"/>
</dbReference>
<accession>A0A7C8I4M1</accession>
<proteinExistence type="predicted"/>
<protein>
    <submittedName>
        <fullName evidence="2">Uncharacterized protein</fullName>
    </submittedName>
</protein>
<keyword evidence="3" id="KW-1185">Reference proteome</keyword>
<evidence type="ECO:0000313" key="2">
    <source>
        <dbReference type="EMBL" id="KAF2867013.1"/>
    </source>
</evidence>
<comment type="caution">
    <text evidence="2">The sequence shown here is derived from an EMBL/GenBank/DDBJ whole genome shotgun (WGS) entry which is preliminary data.</text>
</comment>
<feature type="region of interest" description="Disordered" evidence="1">
    <location>
        <begin position="629"/>
        <end position="650"/>
    </location>
</feature>